<comment type="caution">
    <text evidence="3">The sequence shown here is derived from an EMBL/GenBank/DDBJ whole genome shotgun (WGS) entry which is preliminary data.</text>
</comment>
<evidence type="ECO:0000256" key="2">
    <source>
        <dbReference type="SAM" id="MobiDB-lite"/>
    </source>
</evidence>
<dbReference type="EMBL" id="BMYK01000002">
    <property type="protein sequence ID" value="GHC72782.1"/>
    <property type="molecule type" value="Genomic_DNA"/>
</dbReference>
<protein>
    <recommendedName>
        <fullName evidence="5">DUF1376 domain-containing protein</fullName>
    </recommendedName>
</protein>
<sequence>MSAQLPEPLTPADCDLRDFPHTPLFRARLFGSSFHAQASDSEWRAGVTLWLKSWDQVPAGSLPDNEIELCRLAELARDLKAWKKLRDGALRGWVLCTDGRLYHPVVAEGVNTAIEAKIKQRLKTAKARIAALEKHLAQAQSDDDKARITDEIRKLQQMLSQGLSQTVRQGPREGEGKEKGLDTGANAPGGKPPMSPDEIIFGYGLSMLVNAGTPDKNARSFLGGLRKAHGDAALIDKLRECAKTKALQPLEWLAAALPPAGMKAAPNKQEALEQRNRTVADAWAAEGA</sequence>
<proteinExistence type="predicted"/>
<evidence type="ECO:0000256" key="1">
    <source>
        <dbReference type="SAM" id="Coils"/>
    </source>
</evidence>
<reference evidence="4" key="1">
    <citation type="journal article" date="2019" name="Int. J. Syst. Evol. Microbiol.">
        <title>The Global Catalogue of Microorganisms (GCM) 10K type strain sequencing project: providing services to taxonomists for standard genome sequencing and annotation.</title>
        <authorList>
            <consortium name="The Broad Institute Genomics Platform"/>
            <consortium name="The Broad Institute Genome Sequencing Center for Infectious Disease"/>
            <person name="Wu L."/>
            <person name="Ma J."/>
        </authorList>
    </citation>
    <scope>NUCLEOTIDE SEQUENCE [LARGE SCALE GENOMIC DNA]</scope>
    <source>
        <strain evidence="4">KCTC 23314</strain>
    </source>
</reference>
<feature type="region of interest" description="Disordered" evidence="2">
    <location>
        <begin position="159"/>
        <end position="194"/>
    </location>
</feature>
<evidence type="ECO:0008006" key="5">
    <source>
        <dbReference type="Google" id="ProtNLM"/>
    </source>
</evidence>
<gene>
    <name evidence="3" type="ORF">GCM10007320_08890</name>
</gene>
<dbReference type="RefSeq" id="WP_189685752.1">
    <property type="nucleotide sequence ID" value="NZ_BMYK01000002.1"/>
</dbReference>
<organism evidence="3 4">
    <name type="scientific">Pseudorhodoferax aquiterrae</name>
    <dbReference type="NCBI Taxonomy" id="747304"/>
    <lineage>
        <taxon>Bacteria</taxon>
        <taxon>Pseudomonadati</taxon>
        <taxon>Pseudomonadota</taxon>
        <taxon>Betaproteobacteria</taxon>
        <taxon>Burkholderiales</taxon>
        <taxon>Comamonadaceae</taxon>
    </lineage>
</organism>
<feature type="compositionally biased region" description="Polar residues" evidence="2">
    <location>
        <begin position="159"/>
        <end position="168"/>
    </location>
</feature>
<feature type="compositionally biased region" description="Basic and acidic residues" evidence="2">
    <location>
        <begin position="170"/>
        <end position="181"/>
    </location>
</feature>
<keyword evidence="4" id="KW-1185">Reference proteome</keyword>
<keyword evidence="1" id="KW-0175">Coiled coil</keyword>
<dbReference type="Proteomes" id="UP000626210">
    <property type="component" value="Unassembled WGS sequence"/>
</dbReference>
<name>A0ABQ3FWI5_9BURK</name>
<accession>A0ABQ3FWI5</accession>
<evidence type="ECO:0000313" key="3">
    <source>
        <dbReference type="EMBL" id="GHC72782.1"/>
    </source>
</evidence>
<evidence type="ECO:0000313" key="4">
    <source>
        <dbReference type="Proteomes" id="UP000626210"/>
    </source>
</evidence>
<feature type="coiled-coil region" evidence="1">
    <location>
        <begin position="115"/>
        <end position="142"/>
    </location>
</feature>